<keyword evidence="9" id="KW-0234">DNA repair</keyword>
<gene>
    <name evidence="12" type="ORF">M9978_14140</name>
</gene>
<dbReference type="GO" id="GO:0003908">
    <property type="term" value="F:methylated-DNA-[protein]-cysteine S-methyltransferase activity"/>
    <property type="evidence" value="ECO:0007669"/>
    <property type="project" value="UniProtKB-EC"/>
</dbReference>
<comment type="catalytic activity">
    <reaction evidence="10">
        <text>a 6-O-methyl-2'-deoxyguanosine in DNA + L-cysteinyl-[protein] = S-methyl-L-cysteinyl-[protein] + a 2'-deoxyguanosine in DNA</text>
        <dbReference type="Rhea" id="RHEA:24000"/>
        <dbReference type="Rhea" id="RHEA-COMP:10131"/>
        <dbReference type="Rhea" id="RHEA-COMP:10132"/>
        <dbReference type="Rhea" id="RHEA-COMP:11367"/>
        <dbReference type="Rhea" id="RHEA-COMP:11368"/>
        <dbReference type="ChEBI" id="CHEBI:29950"/>
        <dbReference type="ChEBI" id="CHEBI:82612"/>
        <dbReference type="ChEBI" id="CHEBI:85445"/>
        <dbReference type="ChEBI" id="CHEBI:85448"/>
        <dbReference type="EC" id="2.1.1.63"/>
    </reaction>
</comment>
<evidence type="ECO:0000259" key="11">
    <source>
        <dbReference type="Pfam" id="PF01035"/>
    </source>
</evidence>
<accession>A0A9X2HLN4</accession>
<evidence type="ECO:0000256" key="6">
    <source>
        <dbReference type="ARBA" id="ARBA00022603"/>
    </source>
</evidence>
<evidence type="ECO:0000256" key="5">
    <source>
        <dbReference type="ARBA" id="ARBA00015377"/>
    </source>
</evidence>
<proteinExistence type="inferred from homology"/>
<keyword evidence="7" id="KW-0808">Transferase</keyword>
<comment type="function">
    <text evidence="2">Involved in the cellular defense against the biological effects of O6-methylguanine (O6-MeG) and O4-methylthymine (O4-MeT) in DNA. Repairs the methylated nucleobase in DNA by stoichiometrically transferring the methyl group to a cysteine residue in the enzyme. This is a suicide reaction: the enzyme is irreversibly inactivated.</text>
</comment>
<dbReference type="Pfam" id="PF01035">
    <property type="entry name" value="DNA_binding_1"/>
    <property type="match status" value="1"/>
</dbReference>
<evidence type="ECO:0000256" key="9">
    <source>
        <dbReference type="ARBA" id="ARBA00023204"/>
    </source>
</evidence>
<keyword evidence="13" id="KW-1185">Reference proteome</keyword>
<keyword evidence="8" id="KW-0227">DNA damage</keyword>
<reference evidence="12" key="1">
    <citation type="submission" date="2022-05" db="EMBL/GenBank/DDBJ databases">
        <title>Sphingomonas sp. strain MG17 Genome sequencing and assembly.</title>
        <authorList>
            <person name="Kim I."/>
        </authorList>
    </citation>
    <scope>NUCLEOTIDE SEQUENCE</scope>
    <source>
        <strain evidence="12">MG17</strain>
    </source>
</reference>
<keyword evidence="6" id="KW-0489">Methyltransferase</keyword>
<comment type="similarity">
    <text evidence="3">Belongs to the MGMT family.</text>
</comment>
<evidence type="ECO:0000256" key="4">
    <source>
        <dbReference type="ARBA" id="ARBA00011918"/>
    </source>
</evidence>
<feature type="domain" description="Methylated-DNA-[protein]-cysteine S-methyltransferase DNA binding" evidence="11">
    <location>
        <begin position="81"/>
        <end position="151"/>
    </location>
</feature>
<name>A0A9X2HLN4_9SPHN</name>
<dbReference type="Gene3D" id="1.10.10.10">
    <property type="entry name" value="Winged helix-like DNA-binding domain superfamily/Winged helix DNA-binding domain"/>
    <property type="match status" value="1"/>
</dbReference>
<dbReference type="EMBL" id="JAMLDX010000011">
    <property type="protein sequence ID" value="MCP3731564.1"/>
    <property type="molecule type" value="Genomic_DNA"/>
</dbReference>
<dbReference type="PROSITE" id="PS00374">
    <property type="entry name" value="MGMT"/>
    <property type="match status" value="1"/>
</dbReference>
<evidence type="ECO:0000256" key="10">
    <source>
        <dbReference type="ARBA" id="ARBA00049348"/>
    </source>
</evidence>
<dbReference type="Proteomes" id="UP001139451">
    <property type="component" value="Unassembled WGS sequence"/>
</dbReference>
<dbReference type="PANTHER" id="PTHR46460">
    <property type="entry name" value="METHYLATED-DNA--PROTEIN-CYSTEINE METHYLTRANSFERASE"/>
    <property type="match status" value="1"/>
</dbReference>
<dbReference type="SUPFAM" id="SSF53155">
    <property type="entry name" value="Methylated DNA-protein cysteine methyltransferase domain"/>
    <property type="match status" value="1"/>
</dbReference>
<dbReference type="SUPFAM" id="SSF46767">
    <property type="entry name" value="Methylated DNA-protein cysteine methyltransferase, C-terminal domain"/>
    <property type="match status" value="1"/>
</dbReference>
<dbReference type="InterPro" id="IPR036388">
    <property type="entry name" value="WH-like_DNA-bd_sf"/>
</dbReference>
<comment type="caution">
    <text evidence="12">The sequence shown here is derived from an EMBL/GenBank/DDBJ whole genome shotgun (WGS) entry which is preliminary data.</text>
</comment>
<comment type="catalytic activity">
    <reaction evidence="1">
        <text>a 4-O-methyl-thymidine in DNA + L-cysteinyl-[protein] = a thymidine in DNA + S-methyl-L-cysteinyl-[protein]</text>
        <dbReference type="Rhea" id="RHEA:53428"/>
        <dbReference type="Rhea" id="RHEA-COMP:10131"/>
        <dbReference type="Rhea" id="RHEA-COMP:10132"/>
        <dbReference type="Rhea" id="RHEA-COMP:13555"/>
        <dbReference type="Rhea" id="RHEA-COMP:13556"/>
        <dbReference type="ChEBI" id="CHEBI:29950"/>
        <dbReference type="ChEBI" id="CHEBI:82612"/>
        <dbReference type="ChEBI" id="CHEBI:137386"/>
        <dbReference type="ChEBI" id="CHEBI:137387"/>
        <dbReference type="EC" id="2.1.1.63"/>
    </reaction>
</comment>
<evidence type="ECO:0000313" key="12">
    <source>
        <dbReference type="EMBL" id="MCP3731564.1"/>
    </source>
</evidence>
<dbReference type="Gene3D" id="3.30.160.70">
    <property type="entry name" value="Methylated DNA-protein cysteine methyltransferase domain"/>
    <property type="match status" value="1"/>
</dbReference>
<dbReference type="PANTHER" id="PTHR46460:SF1">
    <property type="entry name" value="METHYLATED-DNA--PROTEIN-CYSTEINE METHYLTRANSFERASE"/>
    <property type="match status" value="1"/>
</dbReference>
<evidence type="ECO:0000256" key="8">
    <source>
        <dbReference type="ARBA" id="ARBA00022763"/>
    </source>
</evidence>
<protein>
    <recommendedName>
        <fullName evidence="5">Methylated-DNA--protein-cysteine methyltransferase</fullName>
        <ecNumber evidence="4">2.1.1.63</ecNumber>
    </recommendedName>
</protein>
<dbReference type="InterPro" id="IPR014048">
    <property type="entry name" value="MethylDNA_cys_MeTrfase_DNA-bd"/>
</dbReference>
<organism evidence="12 13">
    <name type="scientific">Sphingomonas tagetis</name>
    <dbReference type="NCBI Taxonomy" id="2949092"/>
    <lineage>
        <taxon>Bacteria</taxon>
        <taxon>Pseudomonadati</taxon>
        <taxon>Pseudomonadota</taxon>
        <taxon>Alphaproteobacteria</taxon>
        <taxon>Sphingomonadales</taxon>
        <taxon>Sphingomonadaceae</taxon>
        <taxon>Sphingomonas</taxon>
    </lineage>
</organism>
<sequence>MYARDHALIATPIGTIRIEGDDEQLTRVLLGAGGNGTRGSAKAVRAAADQLAAYFSGDLNAFDVDLPKLKSPRGNALRSGLIAVGYGETLSYGELARRLESGPRAIGQLCARNPFPIIVPCHRVLGAGGALGSYSAGDGPVTKQWLLDHERRHKGEP</sequence>
<dbReference type="GO" id="GO:0006281">
    <property type="term" value="P:DNA repair"/>
    <property type="evidence" value="ECO:0007669"/>
    <property type="project" value="UniProtKB-KW"/>
</dbReference>
<dbReference type="InterPro" id="IPR036217">
    <property type="entry name" value="MethylDNA_cys_MeTrfase_DNAb"/>
</dbReference>
<dbReference type="RefSeq" id="WP_254294282.1">
    <property type="nucleotide sequence ID" value="NZ_JAMLDX010000011.1"/>
</dbReference>
<evidence type="ECO:0000313" key="13">
    <source>
        <dbReference type="Proteomes" id="UP001139451"/>
    </source>
</evidence>
<evidence type="ECO:0000256" key="3">
    <source>
        <dbReference type="ARBA" id="ARBA00008711"/>
    </source>
</evidence>
<evidence type="ECO:0000256" key="2">
    <source>
        <dbReference type="ARBA" id="ARBA00003317"/>
    </source>
</evidence>
<dbReference type="InterPro" id="IPR036631">
    <property type="entry name" value="MGMT_N_sf"/>
</dbReference>
<dbReference type="InterPro" id="IPR001497">
    <property type="entry name" value="MethylDNA_cys_MeTrfase_AS"/>
</dbReference>
<evidence type="ECO:0000256" key="1">
    <source>
        <dbReference type="ARBA" id="ARBA00001286"/>
    </source>
</evidence>
<evidence type="ECO:0000256" key="7">
    <source>
        <dbReference type="ARBA" id="ARBA00022679"/>
    </source>
</evidence>
<dbReference type="AlphaFoldDB" id="A0A9X2HLN4"/>
<dbReference type="NCBIfam" id="TIGR00589">
    <property type="entry name" value="ogt"/>
    <property type="match status" value="1"/>
</dbReference>
<dbReference type="EC" id="2.1.1.63" evidence="4"/>
<dbReference type="CDD" id="cd06445">
    <property type="entry name" value="ATase"/>
    <property type="match status" value="1"/>
</dbReference>
<dbReference type="GO" id="GO:0032259">
    <property type="term" value="P:methylation"/>
    <property type="evidence" value="ECO:0007669"/>
    <property type="project" value="UniProtKB-KW"/>
</dbReference>